<dbReference type="SMART" id="SM00530">
    <property type="entry name" value="HTH_XRE"/>
    <property type="match status" value="1"/>
</dbReference>
<keyword evidence="4" id="KW-1185">Reference proteome</keyword>
<dbReference type="Proteomes" id="UP000730618">
    <property type="component" value="Unassembled WGS sequence"/>
</dbReference>
<dbReference type="PANTHER" id="PTHR46558:SF11">
    <property type="entry name" value="HTH-TYPE TRANSCRIPTIONAL REGULATOR XRE"/>
    <property type="match status" value="1"/>
</dbReference>
<reference evidence="3 4" key="1">
    <citation type="submission" date="2021-06" db="EMBL/GenBank/DDBJ databases">
        <authorList>
            <person name="Criscuolo A."/>
        </authorList>
    </citation>
    <scope>NUCLEOTIDE SEQUENCE [LARGE SCALE GENOMIC DNA]</scope>
    <source>
        <strain evidence="4">CIP 111802</strain>
    </source>
</reference>
<dbReference type="RefSeq" id="WP_218099704.1">
    <property type="nucleotide sequence ID" value="NZ_CAJVCE010000009.1"/>
</dbReference>
<protein>
    <recommendedName>
        <fullName evidence="2">HTH cro/C1-type domain-containing protein</fullName>
    </recommendedName>
</protein>
<dbReference type="EMBL" id="CAJVCE010000009">
    <property type="protein sequence ID" value="CAG7644932.1"/>
    <property type="molecule type" value="Genomic_DNA"/>
</dbReference>
<dbReference type="InterPro" id="IPR001387">
    <property type="entry name" value="Cro/C1-type_HTH"/>
</dbReference>
<evidence type="ECO:0000256" key="1">
    <source>
        <dbReference type="ARBA" id="ARBA00023125"/>
    </source>
</evidence>
<evidence type="ECO:0000313" key="3">
    <source>
        <dbReference type="EMBL" id="CAG7644932.1"/>
    </source>
</evidence>
<gene>
    <name evidence="3" type="ORF">PAECIP111802_03385</name>
</gene>
<sequence length="273" mass="30499">MLDISKIGAYISRLRKEKDMTQLELAEKLNISHQAVSKWERGDSMPDIGTLPLLSELFQVSVDDLLHGGERKEARGLGAIVEQLANEQPGKVAELINTGQSDPEQLVAIAPLVKASTLDHIVDHMEKDTLQVKELIKLAPFLHQDTLHHLAENVIEGANDVEKLAGLAPFLGKEWIQKLVMIVHEKNLEWKTVSKLAPFSSPETFDWLVDRCIEGHLDNKKMSSLAPFLKKEHLLKLVKAVESGRLPFAFLTPFAPFLDRSVLGDIVVQKMQA</sequence>
<dbReference type="PANTHER" id="PTHR46558">
    <property type="entry name" value="TRACRIPTIONAL REGULATORY PROTEIN-RELATED-RELATED"/>
    <property type="match status" value="1"/>
</dbReference>
<feature type="domain" description="HTH cro/C1-type" evidence="2">
    <location>
        <begin position="11"/>
        <end position="65"/>
    </location>
</feature>
<organism evidence="3 4">
    <name type="scientific">Paenibacillus allorhizosphaerae</name>
    <dbReference type="NCBI Taxonomy" id="2849866"/>
    <lineage>
        <taxon>Bacteria</taxon>
        <taxon>Bacillati</taxon>
        <taxon>Bacillota</taxon>
        <taxon>Bacilli</taxon>
        <taxon>Bacillales</taxon>
        <taxon>Paenibacillaceae</taxon>
        <taxon>Paenibacillus</taxon>
    </lineage>
</organism>
<evidence type="ECO:0000259" key="2">
    <source>
        <dbReference type="PROSITE" id="PS50943"/>
    </source>
</evidence>
<name>A0ABN7TL23_9BACL</name>
<evidence type="ECO:0000313" key="4">
    <source>
        <dbReference type="Proteomes" id="UP000730618"/>
    </source>
</evidence>
<accession>A0ABN7TL23</accession>
<comment type="caution">
    <text evidence="3">The sequence shown here is derived from an EMBL/GenBank/DDBJ whole genome shotgun (WGS) entry which is preliminary data.</text>
</comment>
<dbReference type="CDD" id="cd00093">
    <property type="entry name" value="HTH_XRE"/>
    <property type="match status" value="1"/>
</dbReference>
<dbReference type="Pfam" id="PF01381">
    <property type="entry name" value="HTH_3"/>
    <property type="match status" value="1"/>
</dbReference>
<keyword evidence="1" id="KW-0238">DNA-binding</keyword>
<dbReference type="PROSITE" id="PS50943">
    <property type="entry name" value="HTH_CROC1"/>
    <property type="match status" value="1"/>
</dbReference>
<proteinExistence type="predicted"/>